<name>A0A0G0Q7P9_9BACT</name>
<dbReference type="Pfam" id="PF01551">
    <property type="entry name" value="Peptidase_M23"/>
    <property type="match status" value="1"/>
</dbReference>
<dbReference type="Proteomes" id="UP000034799">
    <property type="component" value="Unassembled WGS sequence"/>
</dbReference>
<keyword evidence="1" id="KW-0472">Membrane</keyword>
<sequence length="336" mass="37952">MEKVKNTLRKIADLVKANKVIAVGLSALLVVTVGVCVYMLIVNSNSKNSSSNKNTEQETKKFEYFCPYKMYEEDGKTYGSKGDDNSWELNTKEVDWIKSNCSENVWTPKSEEVKEDNLPIIENLVEDIKPPVIKNLVVEFARYNSRTGKAGAFVFKSSEDKVFLEFGARVKSSTGDWKLLPTFEYRTDPNAKVFVAADGIITDLRFQTDTKDYEIMTSPSARSRYAVIYDHVKNVTLKKGDSVKAGQTLGTAGTWAAGIGRVELMVNEYSDEIDSHYCPFKFFDPSLIETYKQQVRNMMADWEAFKGKSSIYAESKDIWPGCPYEILIEDDSGVHP</sequence>
<evidence type="ECO:0000313" key="3">
    <source>
        <dbReference type="EMBL" id="KKR06475.1"/>
    </source>
</evidence>
<dbReference type="InterPro" id="IPR011055">
    <property type="entry name" value="Dup_hybrid_motif"/>
</dbReference>
<protein>
    <recommendedName>
        <fullName evidence="2">M23ase beta-sheet core domain-containing protein</fullName>
    </recommendedName>
</protein>
<keyword evidence="1" id="KW-1133">Transmembrane helix</keyword>
<reference evidence="3 4" key="1">
    <citation type="journal article" date="2015" name="Nature">
        <title>rRNA introns, odd ribosomes, and small enigmatic genomes across a large radiation of phyla.</title>
        <authorList>
            <person name="Brown C.T."/>
            <person name="Hug L.A."/>
            <person name="Thomas B.C."/>
            <person name="Sharon I."/>
            <person name="Castelle C.J."/>
            <person name="Singh A."/>
            <person name="Wilkins M.J."/>
            <person name="Williams K.H."/>
            <person name="Banfield J.F."/>
        </authorList>
    </citation>
    <scope>NUCLEOTIDE SEQUENCE [LARGE SCALE GENOMIC DNA]</scope>
</reference>
<dbReference type="InterPro" id="IPR016047">
    <property type="entry name" value="M23ase_b-sheet_dom"/>
</dbReference>
<feature type="domain" description="M23ase beta-sheet core" evidence="2">
    <location>
        <begin position="185"/>
        <end position="254"/>
    </location>
</feature>
<feature type="transmembrane region" description="Helical" evidence="1">
    <location>
        <begin position="20"/>
        <end position="41"/>
    </location>
</feature>
<organism evidence="3 4">
    <name type="scientific">candidate division WS6 bacterium GW2011_GWF2_39_15</name>
    <dbReference type="NCBI Taxonomy" id="1619100"/>
    <lineage>
        <taxon>Bacteria</taxon>
        <taxon>Candidatus Dojkabacteria</taxon>
    </lineage>
</organism>
<proteinExistence type="predicted"/>
<comment type="caution">
    <text evidence="3">The sequence shown here is derived from an EMBL/GenBank/DDBJ whole genome shotgun (WGS) entry which is preliminary data.</text>
</comment>
<dbReference type="EMBL" id="LBWK01000001">
    <property type="protein sequence ID" value="KKR06475.1"/>
    <property type="molecule type" value="Genomic_DNA"/>
</dbReference>
<evidence type="ECO:0000313" key="4">
    <source>
        <dbReference type="Proteomes" id="UP000034799"/>
    </source>
</evidence>
<dbReference type="AlphaFoldDB" id="A0A0G0Q7P9"/>
<accession>A0A0G0Q7P9</accession>
<gene>
    <name evidence="3" type="ORF">UT34_C0001G0516</name>
</gene>
<evidence type="ECO:0000259" key="2">
    <source>
        <dbReference type="Pfam" id="PF01551"/>
    </source>
</evidence>
<dbReference type="Gene3D" id="2.70.70.10">
    <property type="entry name" value="Glucose Permease (Domain IIA)"/>
    <property type="match status" value="1"/>
</dbReference>
<evidence type="ECO:0000256" key="1">
    <source>
        <dbReference type="SAM" id="Phobius"/>
    </source>
</evidence>
<keyword evidence="1" id="KW-0812">Transmembrane</keyword>